<keyword evidence="4" id="KW-0597">Phosphoprotein</keyword>
<keyword evidence="6 10" id="KW-0418">Kinase</keyword>
<keyword evidence="10" id="KW-0406">Ion transport</keyword>
<dbReference type="Gene3D" id="1.10.287.130">
    <property type="match status" value="1"/>
</dbReference>
<reference evidence="10 11" key="1">
    <citation type="submission" date="2018-09" db="EMBL/GenBank/DDBJ databases">
        <title>Complete genome sequence of Euzebya sp. DY32-46 isolated from seawater of Pacific Ocean.</title>
        <authorList>
            <person name="Xu L."/>
            <person name="Wu Y.-H."/>
            <person name="Xu X.-W."/>
        </authorList>
    </citation>
    <scope>NUCLEOTIDE SEQUENCE [LARGE SCALE GENOMIC DNA]</scope>
    <source>
        <strain evidence="10 11">DY32-46</strain>
    </source>
</reference>
<dbReference type="SUPFAM" id="SSF47384">
    <property type="entry name" value="Homodimeric domain of signal transducing histidine kinase"/>
    <property type="match status" value="1"/>
</dbReference>
<dbReference type="PANTHER" id="PTHR43711">
    <property type="entry name" value="TWO-COMPONENT HISTIDINE KINASE"/>
    <property type="match status" value="1"/>
</dbReference>
<evidence type="ECO:0000256" key="5">
    <source>
        <dbReference type="ARBA" id="ARBA00022679"/>
    </source>
</evidence>
<dbReference type="SMART" id="SM00387">
    <property type="entry name" value="HATPase_c"/>
    <property type="match status" value="1"/>
</dbReference>
<keyword evidence="10" id="KW-0407">Ion channel</keyword>
<dbReference type="GO" id="GO:0000155">
    <property type="term" value="F:phosphorelay sensor kinase activity"/>
    <property type="evidence" value="ECO:0007669"/>
    <property type="project" value="InterPro"/>
</dbReference>
<dbReference type="InterPro" id="IPR003661">
    <property type="entry name" value="HisK_dim/P_dom"/>
</dbReference>
<keyword evidence="10" id="KW-0813">Transport</keyword>
<sequence>MLLVGLVCAAVPLLSGLAVGAGVLPGLAASAVVVTMVTAATAMGDRLAARTLAAAALGVVPLASWIATDGADGVLLSSAVLLGVVALYQEHRPYVVAATSAALGVGIAAIGPALGVVSSSATLAATQPIAFVGGQLLLLLAAVALHLLWWRFSEADQLVGEASMQEMVAVQRSMLSRMQDTERLKDELLAVVSHEFRTPLTAIIGFSQTLRRSASMGQLPAEMVELSADRIERNGLRLSRLIGNMLAATMDVEPHTERYFPISATIERLVEEFGGDDDGTTEVEVDVPEDMTARMSREHLRLLLGNLVDNGMKFADPGTPLRIRGRVAGDEIALVFTNNGPEVPEHMREQIFARFVQVDLSDTRPHDGIGLGLHVVRKLCDAHGGSLELRCQDGLVVLGVTLPAGPARVVGVVGESDEPPVDARTAHHRA</sequence>
<dbReference type="InterPro" id="IPR036890">
    <property type="entry name" value="HATPase_C_sf"/>
</dbReference>
<dbReference type="KEGG" id="euz:DVS28_a1367"/>
<proteinExistence type="predicted"/>
<comment type="subcellular location">
    <subcellularLocation>
        <location evidence="2">Cell membrane</location>
    </subcellularLocation>
</comment>
<gene>
    <name evidence="10" type="ORF">DVS28_a1367</name>
</gene>
<dbReference type="EMBL" id="CP031165">
    <property type="protein sequence ID" value="AXV06066.1"/>
    <property type="molecule type" value="Genomic_DNA"/>
</dbReference>
<dbReference type="SUPFAM" id="SSF55874">
    <property type="entry name" value="ATPase domain of HSP90 chaperone/DNA topoisomerase II/histidine kinase"/>
    <property type="match status" value="1"/>
</dbReference>
<dbReference type="InterPro" id="IPR036097">
    <property type="entry name" value="HisK_dim/P_sf"/>
</dbReference>
<name>A0A346XV19_9ACTN</name>
<accession>A0A346XV19</accession>
<keyword evidence="7" id="KW-0902">Two-component regulatory system</keyword>
<dbReference type="Pfam" id="PF02518">
    <property type="entry name" value="HATPase_c"/>
    <property type="match status" value="1"/>
</dbReference>
<keyword evidence="8" id="KW-0472">Membrane</keyword>
<dbReference type="SMART" id="SM00388">
    <property type="entry name" value="HisKA"/>
    <property type="match status" value="1"/>
</dbReference>
<feature type="transmembrane region" description="Helical" evidence="8">
    <location>
        <begin position="95"/>
        <end position="117"/>
    </location>
</feature>
<dbReference type="GO" id="GO:0005886">
    <property type="term" value="C:plasma membrane"/>
    <property type="evidence" value="ECO:0007669"/>
    <property type="project" value="UniProtKB-SubCell"/>
</dbReference>
<dbReference type="OrthoDB" id="9786919at2"/>
<dbReference type="PRINTS" id="PR00344">
    <property type="entry name" value="BCTRLSENSOR"/>
</dbReference>
<dbReference type="AlphaFoldDB" id="A0A346XV19"/>
<evidence type="ECO:0000256" key="3">
    <source>
        <dbReference type="ARBA" id="ARBA00012438"/>
    </source>
</evidence>
<dbReference type="Proteomes" id="UP000264006">
    <property type="component" value="Chromosome"/>
</dbReference>
<dbReference type="CDD" id="cd00082">
    <property type="entry name" value="HisKA"/>
    <property type="match status" value="1"/>
</dbReference>
<evidence type="ECO:0000256" key="6">
    <source>
        <dbReference type="ARBA" id="ARBA00022777"/>
    </source>
</evidence>
<dbReference type="PROSITE" id="PS50109">
    <property type="entry name" value="HIS_KIN"/>
    <property type="match status" value="1"/>
</dbReference>
<dbReference type="Gene3D" id="3.30.565.10">
    <property type="entry name" value="Histidine kinase-like ATPase, C-terminal domain"/>
    <property type="match status" value="1"/>
</dbReference>
<dbReference type="InterPro" id="IPR003594">
    <property type="entry name" value="HATPase_dom"/>
</dbReference>
<dbReference type="InterPro" id="IPR050736">
    <property type="entry name" value="Sensor_HK_Regulatory"/>
</dbReference>
<evidence type="ECO:0000256" key="4">
    <source>
        <dbReference type="ARBA" id="ARBA00022553"/>
    </source>
</evidence>
<dbReference type="PANTHER" id="PTHR43711:SF1">
    <property type="entry name" value="HISTIDINE KINASE 1"/>
    <property type="match status" value="1"/>
</dbReference>
<evidence type="ECO:0000313" key="11">
    <source>
        <dbReference type="Proteomes" id="UP000264006"/>
    </source>
</evidence>
<feature type="domain" description="Histidine kinase" evidence="9">
    <location>
        <begin position="191"/>
        <end position="406"/>
    </location>
</feature>
<keyword evidence="5" id="KW-0808">Transferase</keyword>
<dbReference type="InterPro" id="IPR004358">
    <property type="entry name" value="Sig_transdc_His_kin-like_C"/>
</dbReference>
<dbReference type="EC" id="2.7.13.3" evidence="3"/>
<keyword evidence="8" id="KW-1133">Transmembrane helix</keyword>
<feature type="transmembrane region" description="Helical" evidence="8">
    <location>
        <begin position="47"/>
        <end position="66"/>
    </location>
</feature>
<dbReference type="InterPro" id="IPR005467">
    <property type="entry name" value="His_kinase_dom"/>
</dbReference>
<evidence type="ECO:0000256" key="7">
    <source>
        <dbReference type="ARBA" id="ARBA00023012"/>
    </source>
</evidence>
<keyword evidence="8" id="KW-0812">Transmembrane</keyword>
<evidence type="ECO:0000256" key="8">
    <source>
        <dbReference type="SAM" id="Phobius"/>
    </source>
</evidence>
<evidence type="ECO:0000256" key="2">
    <source>
        <dbReference type="ARBA" id="ARBA00004236"/>
    </source>
</evidence>
<organism evidence="10 11">
    <name type="scientific">Euzebya pacifica</name>
    <dbReference type="NCBI Taxonomy" id="1608957"/>
    <lineage>
        <taxon>Bacteria</taxon>
        <taxon>Bacillati</taxon>
        <taxon>Actinomycetota</taxon>
        <taxon>Nitriliruptoria</taxon>
        <taxon>Euzebyales</taxon>
    </lineage>
</organism>
<protein>
    <recommendedName>
        <fullName evidence="3">histidine kinase</fullName>
        <ecNumber evidence="3">2.7.13.3</ecNumber>
    </recommendedName>
</protein>
<dbReference type="CDD" id="cd00075">
    <property type="entry name" value="HATPase"/>
    <property type="match status" value="1"/>
</dbReference>
<dbReference type="GO" id="GO:0034220">
    <property type="term" value="P:monoatomic ion transmembrane transport"/>
    <property type="evidence" value="ECO:0007669"/>
    <property type="project" value="UniProtKB-KW"/>
</dbReference>
<comment type="catalytic activity">
    <reaction evidence="1">
        <text>ATP + protein L-histidine = ADP + protein N-phospho-L-histidine.</text>
        <dbReference type="EC" id="2.7.13.3"/>
    </reaction>
</comment>
<evidence type="ECO:0000259" key="9">
    <source>
        <dbReference type="PROSITE" id="PS50109"/>
    </source>
</evidence>
<keyword evidence="11" id="KW-1185">Reference proteome</keyword>
<evidence type="ECO:0000256" key="1">
    <source>
        <dbReference type="ARBA" id="ARBA00000085"/>
    </source>
</evidence>
<evidence type="ECO:0000313" key="10">
    <source>
        <dbReference type="EMBL" id="AXV06066.1"/>
    </source>
</evidence>
<dbReference type="Pfam" id="PF00512">
    <property type="entry name" value="HisKA"/>
    <property type="match status" value="1"/>
</dbReference>
<feature type="transmembrane region" description="Helical" evidence="8">
    <location>
        <begin position="129"/>
        <end position="150"/>
    </location>
</feature>